<dbReference type="KEGG" id="shr:100927113"/>
<dbReference type="Ensembl" id="ENSSHAT00000034690.1">
    <property type="protein sequence ID" value="ENSSHAP00000035101.1"/>
    <property type="gene ID" value="ENSSHAG00000017016.2"/>
</dbReference>
<reference evidence="2" key="2">
    <citation type="submission" date="2025-08" db="UniProtKB">
        <authorList>
            <consortium name="Ensembl"/>
        </authorList>
    </citation>
    <scope>IDENTIFICATION</scope>
</reference>
<feature type="region of interest" description="Disordered" evidence="1">
    <location>
        <begin position="582"/>
        <end position="606"/>
    </location>
</feature>
<feature type="region of interest" description="Disordered" evidence="1">
    <location>
        <begin position="1"/>
        <end position="25"/>
    </location>
</feature>
<feature type="region of interest" description="Disordered" evidence="1">
    <location>
        <begin position="531"/>
        <end position="554"/>
    </location>
</feature>
<reference evidence="2 3" key="1">
    <citation type="journal article" date="2011" name="Proc. Natl. Acad. Sci. U.S.A.">
        <title>Genetic diversity and population structure of the endangered marsupial Sarcophilus harrisii (Tasmanian devil).</title>
        <authorList>
            <person name="Miller W."/>
            <person name="Hayes V.M."/>
            <person name="Ratan A."/>
            <person name="Petersen D.C."/>
            <person name="Wittekindt N.E."/>
            <person name="Miller J."/>
            <person name="Walenz B."/>
            <person name="Knight J."/>
            <person name="Qi J."/>
            <person name="Zhao F."/>
            <person name="Wang Q."/>
            <person name="Bedoya-Reina O.C."/>
            <person name="Katiyar N."/>
            <person name="Tomsho L.P."/>
            <person name="Kasson L.M."/>
            <person name="Hardie R.A."/>
            <person name="Woodbridge P."/>
            <person name="Tindall E.A."/>
            <person name="Bertelsen M.F."/>
            <person name="Dixon D."/>
            <person name="Pyecroft S."/>
            <person name="Helgen K.M."/>
            <person name="Lesk A.M."/>
            <person name="Pringle T.H."/>
            <person name="Patterson N."/>
            <person name="Zhang Y."/>
            <person name="Kreiss A."/>
            <person name="Woods G.M."/>
            <person name="Jones M.E."/>
            <person name="Schuster S.C."/>
        </authorList>
    </citation>
    <scope>NUCLEOTIDE SEQUENCE [LARGE SCALE GENOMIC DNA]</scope>
</reference>
<dbReference type="OrthoDB" id="193650at2759"/>
<reference evidence="2" key="3">
    <citation type="submission" date="2025-09" db="UniProtKB">
        <authorList>
            <consortium name="Ensembl"/>
        </authorList>
    </citation>
    <scope>IDENTIFICATION</scope>
</reference>
<dbReference type="Proteomes" id="UP000007648">
    <property type="component" value="Unassembled WGS sequence"/>
</dbReference>
<dbReference type="GeneTree" id="ENSGT00390000014979"/>
<feature type="compositionally biased region" description="Acidic residues" evidence="1">
    <location>
        <begin position="107"/>
        <end position="122"/>
    </location>
</feature>
<feature type="region of interest" description="Disordered" evidence="1">
    <location>
        <begin position="106"/>
        <end position="153"/>
    </location>
</feature>
<protein>
    <submittedName>
        <fullName evidence="2">Uncharacterized protein</fullName>
    </submittedName>
</protein>
<dbReference type="Pfam" id="PF15479">
    <property type="entry name" value="DUF4639"/>
    <property type="match status" value="3"/>
</dbReference>
<keyword evidence="3" id="KW-1185">Reference proteome</keyword>
<dbReference type="AlphaFoldDB" id="A0A7N4P9G9"/>
<feature type="compositionally biased region" description="Pro residues" evidence="1">
    <location>
        <begin position="190"/>
        <end position="200"/>
    </location>
</feature>
<dbReference type="GeneID" id="100927113"/>
<gene>
    <name evidence="2" type="primary">C6H2orf81</name>
</gene>
<dbReference type="FunCoup" id="A0A7N4P9G9">
    <property type="interactions" value="22"/>
</dbReference>
<feature type="region of interest" description="Disordered" evidence="1">
    <location>
        <begin position="182"/>
        <end position="215"/>
    </location>
</feature>
<feature type="compositionally biased region" description="Polar residues" evidence="1">
    <location>
        <begin position="592"/>
        <end position="606"/>
    </location>
</feature>
<dbReference type="RefSeq" id="XP_012407855.1">
    <property type="nucleotide sequence ID" value="XM_012552401.2"/>
</dbReference>
<dbReference type="InterPro" id="IPR028042">
    <property type="entry name" value="DUF4639"/>
</dbReference>
<evidence type="ECO:0000313" key="2">
    <source>
        <dbReference type="Ensembl" id="ENSSHAP00000035101.1"/>
    </source>
</evidence>
<dbReference type="PANTHER" id="PTHR34438:SF1">
    <property type="entry name" value="CHROMOSOME 2 OPEN READING FRAME 81"/>
    <property type="match status" value="1"/>
</dbReference>
<proteinExistence type="predicted"/>
<evidence type="ECO:0000313" key="3">
    <source>
        <dbReference type="Proteomes" id="UP000007648"/>
    </source>
</evidence>
<dbReference type="PANTHER" id="PTHR34438">
    <property type="entry name" value="SI:DKEY-97L20.6"/>
    <property type="match status" value="1"/>
</dbReference>
<organism evidence="2 3">
    <name type="scientific">Sarcophilus harrisii</name>
    <name type="common">Tasmanian devil</name>
    <name type="synonym">Sarcophilus laniarius</name>
    <dbReference type="NCBI Taxonomy" id="9305"/>
    <lineage>
        <taxon>Eukaryota</taxon>
        <taxon>Metazoa</taxon>
        <taxon>Chordata</taxon>
        <taxon>Craniata</taxon>
        <taxon>Vertebrata</taxon>
        <taxon>Euteleostomi</taxon>
        <taxon>Mammalia</taxon>
        <taxon>Metatheria</taxon>
        <taxon>Dasyuromorphia</taxon>
        <taxon>Dasyuridae</taxon>
        <taxon>Sarcophilus</taxon>
    </lineage>
</organism>
<dbReference type="InParanoid" id="A0A7N4P9G9"/>
<feature type="compositionally biased region" description="Basic and acidic residues" evidence="1">
    <location>
        <begin position="1"/>
        <end position="23"/>
    </location>
</feature>
<name>A0A7N4P9G9_SARHA</name>
<accession>A0A7N4P9G9</accession>
<dbReference type="CTD" id="141546435"/>
<evidence type="ECO:0000256" key="1">
    <source>
        <dbReference type="SAM" id="MobiDB-lite"/>
    </source>
</evidence>
<sequence>MAHEGSRTGRDRGQARAKAEKVRPPTVPVPQIEIVPGRLNESEWITLMGIEEGEDVVGDILAELLARVMDATFKVYLAQQCIPFTISQAREAMLQITEWRFLARDEGETDVAEDPTWGEDEEPKASTTDTWAQGSVPVLHAPSPSIPPGLEHSAQPEATEIEDQLTSRKKSWISVPEDQSISLWGKPELKPTPGPPPTPEPSSQSPQHFVLPHPCADSAPNLSNYASVDLSVWESSQFSFEIASPVSPHPSIDLSIWTSPQVSLTSQADHIPSLSQSSQIPVHHIGGGDSSGQVEETVLPSPYYLSVPLPPFLASPSWNLPKLQSVPTPISSLTPSLLPAASAKFMRLQKGRSYLASGLVYDKMGRIIAMDPLDPTHLPQHQIHPLAKVVVPEAEVHPLDSYKEQRKHVKYGNGYRFRLPGRHRPIPHFRGGFPFPSPGLPFPAPGMEFPLQSPLKRWSSIQWPYGLEGATELLQMQPLHSSMIPDMGSGPRPDVSLLPNYGPKVLEATSQLMWKPSLLLDTMKLKPHVSLWNPSKNTHRSGYPVPHMEREQSPSLLLKEPSEQQPIQTHAVTPQVTVSQLLKGSSPRVRTFPSQDSVSTTFPEDS</sequence>